<dbReference type="InterPro" id="IPR020846">
    <property type="entry name" value="MFS_dom"/>
</dbReference>
<feature type="transmembrane region" description="Helical" evidence="5">
    <location>
        <begin position="308"/>
        <end position="328"/>
    </location>
</feature>
<evidence type="ECO:0000256" key="1">
    <source>
        <dbReference type="ARBA" id="ARBA00004651"/>
    </source>
</evidence>
<reference evidence="7 8" key="1">
    <citation type="submission" date="2019-10" db="EMBL/GenBank/DDBJ databases">
        <title>Bifidobacterium from non-human primates.</title>
        <authorList>
            <person name="Modesto M."/>
        </authorList>
    </citation>
    <scope>NUCLEOTIDE SEQUENCE [LARGE SCALE GENOMIC DNA]</scope>
    <source>
        <strain evidence="7 8">SMA15</strain>
    </source>
</reference>
<proteinExistence type="predicted"/>
<feature type="transmembrane region" description="Helical" evidence="5">
    <location>
        <begin position="114"/>
        <end position="132"/>
    </location>
</feature>
<feature type="transmembrane region" description="Helical" evidence="5">
    <location>
        <begin position="434"/>
        <end position="454"/>
    </location>
</feature>
<accession>A0A6L9SRR7</accession>
<evidence type="ECO:0000313" key="7">
    <source>
        <dbReference type="EMBL" id="NEG54463.1"/>
    </source>
</evidence>
<feature type="transmembrane region" description="Helical" evidence="5">
    <location>
        <begin position="82"/>
        <end position="102"/>
    </location>
</feature>
<dbReference type="GO" id="GO:0046943">
    <property type="term" value="F:carboxylic acid transmembrane transporter activity"/>
    <property type="evidence" value="ECO:0007669"/>
    <property type="project" value="TreeGrafter"/>
</dbReference>
<feature type="domain" description="Major facilitator superfamily (MFS) profile" evidence="6">
    <location>
        <begin position="48"/>
        <end position="458"/>
    </location>
</feature>
<gene>
    <name evidence="7" type="ORF">GFD21_01425</name>
</gene>
<feature type="transmembrane region" description="Helical" evidence="5">
    <location>
        <begin position="407"/>
        <end position="428"/>
    </location>
</feature>
<keyword evidence="2 5" id="KW-0812">Transmembrane</keyword>
<keyword evidence="3 5" id="KW-1133">Transmembrane helix</keyword>
<feature type="transmembrane region" description="Helical" evidence="5">
    <location>
        <begin position="179"/>
        <end position="195"/>
    </location>
</feature>
<comment type="subcellular location">
    <subcellularLocation>
        <location evidence="1">Cell membrane</location>
        <topology evidence="1">Multi-pass membrane protein</topology>
    </subcellularLocation>
</comment>
<dbReference type="PROSITE" id="PS50850">
    <property type="entry name" value="MFS"/>
    <property type="match status" value="1"/>
</dbReference>
<dbReference type="PANTHER" id="PTHR23508:SF10">
    <property type="entry name" value="CARBOXYLIC ACID TRANSPORTER PROTEIN HOMOLOG"/>
    <property type="match status" value="1"/>
</dbReference>
<dbReference type="Gene3D" id="1.20.1250.20">
    <property type="entry name" value="MFS general substrate transporter like domains"/>
    <property type="match status" value="1"/>
</dbReference>
<keyword evidence="8" id="KW-1185">Reference proteome</keyword>
<evidence type="ECO:0000259" key="6">
    <source>
        <dbReference type="PROSITE" id="PS50850"/>
    </source>
</evidence>
<dbReference type="Pfam" id="PF07690">
    <property type="entry name" value="MFS_1"/>
    <property type="match status" value="1"/>
</dbReference>
<feature type="transmembrane region" description="Helical" evidence="5">
    <location>
        <begin position="266"/>
        <end position="288"/>
    </location>
</feature>
<dbReference type="PANTHER" id="PTHR23508">
    <property type="entry name" value="CARBOXYLIC ACID TRANSPORTER PROTEIN HOMOLOG"/>
    <property type="match status" value="1"/>
</dbReference>
<protein>
    <submittedName>
        <fullName evidence="7">MFS transporter</fullName>
    </submittedName>
</protein>
<feature type="transmembrane region" description="Helical" evidence="5">
    <location>
        <begin position="340"/>
        <end position="360"/>
    </location>
</feature>
<evidence type="ECO:0000256" key="2">
    <source>
        <dbReference type="ARBA" id="ARBA00022692"/>
    </source>
</evidence>
<keyword evidence="4 5" id="KW-0472">Membrane</keyword>
<dbReference type="GO" id="GO:0005886">
    <property type="term" value="C:plasma membrane"/>
    <property type="evidence" value="ECO:0007669"/>
    <property type="project" value="UniProtKB-SubCell"/>
</dbReference>
<feature type="transmembrane region" description="Helical" evidence="5">
    <location>
        <begin position="50"/>
        <end position="70"/>
    </location>
</feature>
<evidence type="ECO:0000256" key="5">
    <source>
        <dbReference type="SAM" id="Phobius"/>
    </source>
</evidence>
<evidence type="ECO:0000256" key="4">
    <source>
        <dbReference type="ARBA" id="ARBA00023136"/>
    </source>
</evidence>
<dbReference type="EMBL" id="WHZV01000001">
    <property type="protein sequence ID" value="NEG54463.1"/>
    <property type="molecule type" value="Genomic_DNA"/>
</dbReference>
<evidence type="ECO:0000313" key="8">
    <source>
        <dbReference type="Proteomes" id="UP000483293"/>
    </source>
</evidence>
<name>A0A6L9SRR7_9BIFI</name>
<dbReference type="AlphaFoldDB" id="A0A6L9SRR7"/>
<dbReference type="InterPro" id="IPR011701">
    <property type="entry name" value="MFS"/>
</dbReference>
<dbReference type="SUPFAM" id="SSF103473">
    <property type="entry name" value="MFS general substrate transporter"/>
    <property type="match status" value="1"/>
</dbReference>
<dbReference type="InterPro" id="IPR036259">
    <property type="entry name" value="MFS_trans_sf"/>
</dbReference>
<comment type="caution">
    <text evidence="7">The sequence shown here is derived from an EMBL/GenBank/DDBJ whole genome shotgun (WGS) entry which is preliminary data.</text>
</comment>
<feature type="transmembrane region" description="Helical" evidence="5">
    <location>
        <begin position="201"/>
        <end position="220"/>
    </location>
</feature>
<feature type="transmembrane region" description="Helical" evidence="5">
    <location>
        <begin position="138"/>
        <end position="159"/>
    </location>
</feature>
<feature type="transmembrane region" description="Helical" evidence="5">
    <location>
        <begin position="366"/>
        <end position="386"/>
    </location>
</feature>
<dbReference type="Proteomes" id="UP000483293">
    <property type="component" value="Unassembled WGS sequence"/>
</dbReference>
<sequence length="467" mass="49881">MVWTTSSTWAFDEDSIADQSQGRVPGQQTGKESIRMSESTKLGKYKGLQIASGLGGILGSGCIVGLSATITVIKDYLGLSPVQVGVVSSVMTFCIGFGSLFGGRIADAIGRVRVYNYVNFIYAIGTLIMAFTPNYPSLLVAAAILGLTSGTELPVSLSIMSTDAPNEGISNKLVSSHQIYWHFGQFISYLVTFFLSTTGIVSARVVFVFLTVIALISALWRTFSKSLAEIHAEAAARELASAKAEGESETVKVSVSSVLFGKNSKVFLFSFIGIGVYYVAWNLLANTWGQFQTYLLAVNIPDEAHRQTFATGIGLVLLTVATIMSAVFTGISASHLRKPLFFLGGAMQVVAMAVMAIGIGMGNGSLWFIVAGLALFNIFNSFAGEAMYKLWTQNAFPSQVRASIQGFLNGFSRICCALFAIVTPTLVAPENIGVTAWGFFGIILVSFLAGVVMINTEKSRSAVLTEN</sequence>
<organism evidence="7 8">
    <name type="scientific">Bifidobacterium platyrrhinorum</name>
    <dbReference type="NCBI Taxonomy" id="2661628"/>
    <lineage>
        <taxon>Bacteria</taxon>
        <taxon>Bacillati</taxon>
        <taxon>Actinomycetota</taxon>
        <taxon>Actinomycetes</taxon>
        <taxon>Bifidobacteriales</taxon>
        <taxon>Bifidobacteriaceae</taxon>
        <taxon>Bifidobacterium</taxon>
    </lineage>
</organism>
<evidence type="ECO:0000256" key="3">
    <source>
        <dbReference type="ARBA" id="ARBA00022989"/>
    </source>
</evidence>